<organism evidence="2 3">
    <name type="scientific">Adhaeribacter aerolatus</name>
    <dbReference type="NCBI Taxonomy" id="670289"/>
    <lineage>
        <taxon>Bacteria</taxon>
        <taxon>Pseudomonadati</taxon>
        <taxon>Bacteroidota</taxon>
        <taxon>Cytophagia</taxon>
        <taxon>Cytophagales</taxon>
        <taxon>Hymenobacteraceae</taxon>
        <taxon>Adhaeribacter</taxon>
    </lineage>
</organism>
<dbReference type="EMBL" id="BJYS01000008">
    <property type="protein sequence ID" value="GEO03770.1"/>
    <property type="molecule type" value="Genomic_DNA"/>
</dbReference>
<name>A0A512AVS1_9BACT</name>
<evidence type="ECO:0000313" key="3">
    <source>
        <dbReference type="Proteomes" id="UP000321532"/>
    </source>
</evidence>
<dbReference type="Gene3D" id="3.90.245.10">
    <property type="entry name" value="Ribonucleoside hydrolase-like"/>
    <property type="match status" value="1"/>
</dbReference>
<reference evidence="2 3" key="1">
    <citation type="submission" date="2019-07" db="EMBL/GenBank/DDBJ databases">
        <title>Whole genome shotgun sequence of Adhaeribacter aerolatus NBRC 106133.</title>
        <authorList>
            <person name="Hosoyama A."/>
            <person name="Uohara A."/>
            <person name="Ohji S."/>
            <person name="Ichikawa N."/>
        </authorList>
    </citation>
    <scope>NUCLEOTIDE SEQUENCE [LARGE SCALE GENOMIC DNA]</scope>
    <source>
        <strain evidence="2 3">NBRC 106133</strain>
    </source>
</reference>
<evidence type="ECO:0000259" key="1">
    <source>
        <dbReference type="Pfam" id="PF01156"/>
    </source>
</evidence>
<dbReference type="Pfam" id="PF01156">
    <property type="entry name" value="IU_nuc_hydro"/>
    <property type="match status" value="1"/>
</dbReference>
<protein>
    <recommendedName>
        <fullName evidence="1">Inosine/uridine-preferring nucleoside hydrolase domain-containing protein</fullName>
    </recommendedName>
</protein>
<evidence type="ECO:0000313" key="2">
    <source>
        <dbReference type="EMBL" id="GEO03770.1"/>
    </source>
</evidence>
<gene>
    <name evidence="2" type="ORF">AAE02nite_14340</name>
</gene>
<keyword evidence="3" id="KW-1185">Reference proteome</keyword>
<proteinExistence type="predicted"/>
<dbReference type="AlphaFoldDB" id="A0A512AVS1"/>
<dbReference type="InterPro" id="IPR001910">
    <property type="entry name" value="Inosine/uridine_hydrolase_dom"/>
</dbReference>
<dbReference type="Proteomes" id="UP000321532">
    <property type="component" value="Unassembled WGS sequence"/>
</dbReference>
<dbReference type="GO" id="GO:0016799">
    <property type="term" value="F:hydrolase activity, hydrolyzing N-glycosyl compounds"/>
    <property type="evidence" value="ECO:0007669"/>
    <property type="project" value="InterPro"/>
</dbReference>
<accession>A0A512AVS1</accession>
<dbReference type="PANTHER" id="PTHR43264:SF1">
    <property type="entry name" value="INOSINE_URIDINE-PREFERRING NUCLEOSIDE HYDROLASE DOMAIN-CONTAINING PROTEIN"/>
    <property type="match status" value="1"/>
</dbReference>
<dbReference type="SUPFAM" id="SSF53590">
    <property type="entry name" value="Nucleoside hydrolase"/>
    <property type="match status" value="1"/>
</dbReference>
<dbReference type="PANTHER" id="PTHR43264">
    <property type="match status" value="1"/>
</dbReference>
<dbReference type="InterPro" id="IPR036452">
    <property type="entry name" value="Ribo_hydro-like"/>
</dbReference>
<feature type="domain" description="Inosine/uridine-preferring nucleoside hydrolase" evidence="1">
    <location>
        <begin position="12"/>
        <end position="259"/>
    </location>
</feature>
<comment type="caution">
    <text evidence="2">The sequence shown here is derived from an EMBL/GenBank/DDBJ whole genome shotgun (WGS) entry which is preliminary data.</text>
</comment>
<sequence length="312" mass="34183">MLAAPRQKPVRIILDTDIAPDFDDAGAMAVLHALADKGEAKILATVSCNRYPGCAPLLEVINNYYKKPAIPIGAVKNEGANFGDKNKWNEVVVANFPHKLQTTDEAPDAIGVYRSVLAKQPNNSAVIVTIGFLTNLKNLLQSGPDKYSKLDGAALVAKKVKRLVVMGGAFPQGKEFNIHIDASSSKYTFAHWPTPVLFSGVEIGNKILTGNRLIQQASAHNPIRQSYEYCLKTYQGKTHPTGRMSWDQTAVLAAVRGPEPYWKAITGQIKINEDGTNEWIAGGSKQHSYLVEKMPPEEVAVIIEDLMLHEPR</sequence>